<dbReference type="EMBL" id="KN822122">
    <property type="protein sequence ID" value="KIM56127.1"/>
    <property type="molecule type" value="Genomic_DNA"/>
</dbReference>
<sequence length="168" mass="19152">LRKVAFKIVHSTTIVLLAWKDILNDLCLMISLMPRDIATRWNSTFDLLEYALKHRKAVDLLTQRRELGLGKFELSITSGQLLNNSAVLKDATLFFSCSTPNLATVIPAMDHINQELTTYLRDRKYLVSIRSGVSLAKQMLNHYYGHTDTSEVYQIAMGKQFIGFFIPL</sequence>
<name>A0A0C2ZUE1_9AGAM</name>
<organism evidence="1 2">
    <name type="scientific">Scleroderma citrinum Foug A</name>
    <dbReference type="NCBI Taxonomy" id="1036808"/>
    <lineage>
        <taxon>Eukaryota</taxon>
        <taxon>Fungi</taxon>
        <taxon>Dikarya</taxon>
        <taxon>Basidiomycota</taxon>
        <taxon>Agaricomycotina</taxon>
        <taxon>Agaricomycetes</taxon>
        <taxon>Agaricomycetidae</taxon>
        <taxon>Boletales</taxon>
        <taxon>Sclerodermatineae</taxon>
        <taxon>Sclerodermataceae</taxon>
        <taxon>Scleroderma</taxon>
    </lineage>
</organism>
<reference evidence="1 2" key="1">
    <citation type="submission" date="2014-04" db="EMBL/GenBank/DDBJ databases">
        <authorList>
            <consortium name="DOE Joint Genome Institute"/>
            <person name="Kuo A."/>
            <person name="Kohler A."/>
            <person name="Nagy L.G."/>
            <person name="Floudas D."/>
            <person name="Copeland A."/>
            <person name="Barry K.W."/>
            <person name="Cichocki N."/>
            <person name="Veneault-Fourrey C."/>
            <person name="LaButti K."/>
            <person name="Lindquist E.A."/>
            <person name="Lipzen A."/>
            <person name="Lundell T."/>
            <person name="Morin E."/>
            <person name="Murat C."/>
            <person name="Sun H."/>
            <person name="Tunlid A."/>
            <person name="Henrissat B."/>
            <person name="Grigoriev I.V."/>
            <person name="Hibbett D.S."/>
            <person name="Martin F."/>
            <person name="Nordberg H.P."/>
            <person name="Cantor M.N."/>
            <person name="Hua S.X."/>
        </authorList>
    </citation>
    <scope>NUCLEOTIDE SEQUENCE [LARGE SCALE GENOMIC DNA]</scope>
    <source>
        <strain evidence="1 2">Foug A</strain>
    </source>
</reference>
<dbReference type="STRING" id="1036808.A0A0C2ZUE1"/>
<evidence type="ECO:0000313" key="1">
    <source>
        <dbReference type="EMBL" id="KIM56127.1"/>
    </source>
</evidence>
<accession>A0A0C2ZUE1</accession>
<proteinExistence type="predicted"/>
<dbReference type="SUPFAM" id="SSF53098">
    <property type="entry name" value="Ribonuclease H-like"/>
    <property type="match status" value="1"/>
</dbReference>
<keyword evidence="2" id="KW-1185">Reference proteome</keyword>
<reference evidence="2" key="2">
    <citation type="submission" date="2015-01" db="EMBL/GenBank/DDBJ databases">
        <title>Evolutionary Origins and Diversification of the Mycorrhizal Mutualists.</title>
        <authorList>
            <consortium name="DOE Joint Genome Institute"/>
            <consortium name="Mycorrhizal Genomics Consortium"/>
            <person name="Kohler A."/>
            <person name="Kuo A."/>
            <person name="Nagy L.G."/>
            <person name="Floudas D."/>
            <person name="Copeland A."/>
            <person name="Barry K.W."/>
            <person name="Cichocki N."/>
            <person name="Veneault-Fourrey C."/>
            <person name="LaButti K."/>
            <person name="Lindquist E.A."/>
            <person name="Lipzen A."/>
            <person name="Lundell T."/>
            <person name="Morin E."/>
            <person name="Murat C."/>
            <person name="Riley R."/>
            <person name="Ohm R."/>
            <person name="Sun H."/>
            <person name="Tunlid A."/>
            <person name="Henrissat B."/>
            <person name="Grigoriev I.V."/>
            <person name="Hibbett D.S."/>
            <person name="Martin F."/>
        </authorList>
    </citation>
    <scope>NUCLEOTIDE SEQUENCE [LARGE SCALE GENOMIC DNA]</scope>
    <source>
        <strain evidence="2">Foug A</strain>
    </source>
</reference>
<dbReference type="OrthoDB" id="3252425at2759"/>
<dbReference type="InterPro" id="IPR012337">
    <property type="entry name" value="RNaseH-like_sf"/>
</dbReference>
<evidence type="ECO:0000313" key="2">
    <source>
        <dbReference type="Proteomes" id="UP000053989"/>
    </source>
</evidence>
<dbReference type="InParanoid" id="A0A0C2ZUE1"/>
<protein>
    <submittedName>
        <fullName evidence="1">Uncharacterized protein</fullName>
    </submittedName>
</protein>
<dbReference type="AlphaFoldDB" id="A0A0C2ZUE1"/>
<dbReference type="HOGENOM" id="CLU_099691_1_0_1"/>
<feature type="non-terminal residue" evidence="1">
    <location>
        <position position="1"/>
    </location>
</feature>
<gene>
    <name evidence="1" type="ORF">SCLCIDRAFT_133318</name>
</gene>
<dbReference type="Proteomes" id="UP000053989">
    <property type="component" value="Unassembled WGS sequence"/>
</dbReference>